<evidence type="ECO:0000256" key="3">
    <source>
        <dbReference type="ARBA" id="ARBA00022989"/>
    </source>
</evidence>
<organism evidence="8 9">
    <name type="scientific">Sulfurimicrobium lacus</name>
    <dbReference type="NCBI Taxonomy" id="2715678"/>
    <lineage>
        <taxon>Bacteria</taxon>
        <taxon>Pseudomonadati</taxon>
        <taxon>Pseudomonadota</taxon>
        <taxon>Betaproteobacteria</taxon>
        <taxon>Nitrosomonadales</taxon>
        <taxon>Sulfuricellaceae</taxon>
        <taxon>Sulfurimicrobium</taxon>
    </lineage>
</organism>
<keyword evidence="7" id="KW-0997">Cell inner membrane</keyword>
<keyword evidence="2 7" id="KW-0812">Transmembrane</keyword>
<keyword evidence="4 7" id="KW-0472">Membrane</keyword>
<proteinExistence type="inferred from homology"/>
<dbReference type="PANTHER" id="PTHR30518">
    <property type="entry name" value="ENDOLYTIC MUREIN TRANSGLYCOSYLASE"/>
    <property type="match status" value="1"/>
</dbReference>
<dbReference type="KEGG" id="slac:SKTS_10780"/>
<keyword evidence="3 7" id="KW-1133">Transmembrane helix</keyword>
<dbReference type="GO" id="GO:0009252">
    <property type="term" value="P:peptidoglycan biosynthetic process"/>
    <property type="evidence" value="ECO:0007669"/>
    <property type="project" value="UniProtKB-UniRule"/>
</dbReference>
<dbReference type="InterPro" id="IPR003770">
    <property type="entry name" value="MLTG-like"/>
</dbReference>
<comment type="function">
    <text evidence="7">Functions as a peptidoglycan terminase that cleaves nascent peptidoglycan strands endolytically to terminate their elongation.</text>
</comment>
<dbReference type="GO" id="GO:0071555">
    <property type="term" value="P:cell wall organization"/>
    <property type="evidence" value="ECO:0007669"/>
    <property type="project" value="UniProtKB-KW"/>
</dbReference>
<comment type="similarity">
    <text evidence="7">Belongs to the transglycosylase MltG family.</text>
</comment>
<evidence type="ECO:0000256" key="2">
    <source>
        <dbReference type="ARBA" id="ARBA00022692"/>
    </source>
</evidence>
<keyword evidence="6 7" id="KW-0961">Cell wall biogenesis/degradation</keyword>
<comment type="catalytic activity">
    <reaction evidence="7">
        <text>a peptidoglycan chain = a peptidoglycan chain with N-acetyl-1,6-anhydromuramyl-[peptide] at the reducing end + a peptidoglycan chain with N-acetylglucosamine at the non-reducing end.</text>
        <dbReference type="EC" id="4.2.2.29"/>
    </reaction>
</comment>
<dbReference type="RefSeq" id="WP_173061470.1">
    <property type="nucleotide sequence ID" value="NZ_AP022853.1"/>
</dbReference>
<evidence type="ECO:0000256" key="4">
    <source>
        <dbReference type="ARBA" id="ARBA00023136"/>
    </source>
</evidence>
<dbReference type="GO" id="GO:0008932">
    <property type="term" value="F:lytic endotransglycosylase activity"/>
    <property type="evidence" value="ECO:0007669"/>
    <property type="project" value="UniProtKB-UniRule"/>
</dbReference>
<dbReference type="AlphaFoldDB" id="A0A6F8VB50"/>
<evidence type="ECO:0000256" key="7">
    <source>
        <dbReference type="HAMAP-Rule" id="MF_02065"/>
    </source>
</evidence>
<evidence type="ECO:0000256" key="6">
    <source>
        <dbReference type="ARBA" id="ARBA00023316"/>
    </source>
</evidence>
<keyword evidence="5 7" id="KW-0456">Lyase</keyword>
<dbReference type="PANTHER" id="PTHR30518:SF2">
    <property type="entry name" value="ENDOLYTIC MUREIN TRANSGLYCOSYLASE"/>
    <property type="match status" value="1"/>
</dbReference>
<gene>
    <name evidence="7" type="primary">mltG</name>
    <name evidence="8" type="ORF">SKTS_10780</name>
</gene>
<name>A0A6F8VB50_9PROT</name>
<keyword evidence="9" id="KW-1185">Reference proteome</keyword>
<accession>A0A6F8VB50</accession>
<reference evidence="9" key="1">
    <citation type="submission" date="2020-03" db="EMBL/GenBank/DDBJ databases">
        <title>Complete genome sequence of sulfur-oxidizing bacterium skT11.</title>
        <authorList>
            <person name="Kanda M."/>
            <person name="Kojima H."/>
            <person name="Fukui M."/>
        </authorList>
    </citation>
    <scope>NUCLEOTIDE SEQUENCE [LARGE SCALE GENOMIC DNA]</scope>
    <source>
        <strain evidence="9">skT11</strain>
    </source>
</reference>
<sequence length="328" mass="36807">MIKTLWRLALLSAIAVAGWMAYFATTPLHLPQTPYEFTLKHGSSLRSVARQLVEAKILSEPWSFTVLVRINGKEGEIKAGNYYLEKDPTPLQLFRMITRGDVSQSEIAFIEGWNFRRMRQTLDEHQAVRHDTAQMTEREIMEKIGAPEAAAEGLFFPDTYYFSSGMSDLSILKRAYQAMQTHLADAWAERDPLLPYQTPYEALIMASIVEKETGRASERPLIAGVFINRLRINMRLQTDPTVIYGLGENFDGNLRRADLTRDTPYNTYTRSGLPPTPIAIPGSGALQAAVHPAATKALYFVGKGDGSHKFSASLAEHNLAVSRYQLHK</sequence>
<dbReference type="Proteomes" id="UP000502260">
    <property type="component" value="Chromosome"/>
</dbReference>
<feature type="site" description="Important for catalytic activity" evidence="7">
    <location>
        <position position="212"/>
    </location>
</feature>
<dbReference type="CDD" id="cd08010">
    <property type="entry name" value="MltG_like"/>
    <property type="match status" value="1"/>
</dbReference>
<protein>
    <recommendedName>
        <fullName evidence="7">Endolytic murein transglycosylase</fullName>
        <ecNumber evidence="7">4.2.2.29</ecNumber>
    </recommendedName>
    <alternativeName>
        <fullName evidence="7">Peptidoglycan lytic transglycosylase</fullName>
    </alternativeName>
    <alternativeName>
        <fullName evidence="7">Peptidoglycan polymerization terminase</fullName>
    </alternativeName>
</protein>
<dbReference type="Gene3D" id="3.30.1490.480">
    <property type="entry name" value="Endolytic murein transglycosylase"/>
    <property type="match status" value="1"/>
</dbReference>
<keyword evidence="8" id="KW-0449">Lipoprotein</keyword>
<dbReference type="EMBL" id="AP022853">
    <property type="protein sequence ID" value="BCB26192.1"/>
    <property type="molecule type" value="Genomic_DNA"/>
</dbReference>
<dbReference type="HAMAP" id="MF_02065">
    <property type="entry name" value="MltG"/>
    <property type="match status" value="1"/>
</dbReference>
<dbReference type="Pfam" id="PF02618">
    <property type="entry name" value="YceG"/>
    <property type="match status" value="1"/>
</dbReference>
<dbReference type="EC" id="4.2.2.29" evidence="7"/>
<evidence type="ECO:0000256" key="5">
    <source>
        <dbReference type="ARBA" id="ARBA00023239"/>
    </source>
</evidence>
<dbReference type="NCBIfam" id="TIGR00247">
    <property type="entry name" value="endolytic transglycosylase MltG"/>
    <property type="match status" value="1"/>
</dbReference>
<evidence type="ECO:0000313" key="8">
    <source>
        <dbReference type="EMBL" id="BCB26192.1"/>
    </source>
</evidence>
<dbReference type="GO" id="GO:0005886">
    <property type="term" value="C:plasma membrane"/>
    <property type="evidence" value="ECO:0007669"/>
    <property type="project" value="UniProtKB-UniRule"/>
</dbReference>
<dbReference type="Gene3D" id="3.30.160.60">
    <property type="entry name" value="Classic Zinc Finger"/>
    <property type="match status" value="1"/>
</dbReference>
<evidence type="ECO:0000313" key="9">
    <source>
        <dbReference type="Proteomes" id="UP000502260"/>
    </source>
</evidence>
<keyword evidence="1 7" id="KW-1003">Cell membrane</keyword>
<evidence type="ECO:0000256" key="1">
    <source>
        <dbReference type="ARBA" id="ARBA00022475"/>
    </source>
</evidence>